<protein>
    <recommendedName>
        <fullName evidence="4">CCHC-type domain-containing protein</fullName>
    </recommendedName>
</protein>
<evidence type="ECO:0000256" key="3">
    <source>
        <dbReference type="SAM" id="SignalP"/>
    </source>
</evidence>
<evidence type="ECO:0000256" key="1">
    <source>
        <dbReference type="PROSITE-ProRule" id="PRU00047"/>
    </source>
</evidence>
<dbReference type="EMBL" id="JBJKBG010000007">
    <property type="protein sequence ID" value="KAL3729685.1"/>
    <property type="molecule type" value="Genomic_DNA"/>
</dbReference>
<feature type="compositionally biased region" description="Basic and acidic residues" evidence="2">
    <location>
        <begin position="117"/>
        <end position="126"/>
    </location>
</feature>
<reference evidence="5 6" key="1">
    <citation type="submission" date="2024-11" db="EMBL/GenBank/DDBJ databases">
        <title>Chromosome-level genome assembly of Eucalyptus globulus Labill. provides insights into its genome evolution.</title>
        <authorList>
            <person name="Li X."/>
        </authorList>
    </citation>
    <scope>NUCLEOTIDE SEQUENCE [LARGE SCALE GENOMIC DNA]</scope>
    <source>
        <strain evidence="5">CL2024</strain>
        <tissue evidence="5">Fresh tender leaves</tissue>
    </source>
</reference>
<dbReference type="PROSITE" id="PS50158">
    <property type="entry name" value="ZF_CCHC"/>
    <property type="match status" value="1"/>
</dbReference>
<evidence type="ECO:0000313" key="5">
    <source>
        <dbReference type="EMBL" id="KAL3729685.1"/>
    </source>
</evidence>
<evidence type="ECO:0000256" key="2">
    <source>
        <dbReference type="SAM" id="MobiDB-lite"/>
    </source>
</evidence>
<keyword evidence="1" id="KW-0479">Metal-binding</keyword>
<dbReference type="AlphaFoldDB" id="A0ABD3JQ31"/>
<comment type="caution">
    <text evidence="5">The sequence shown here is derived from an EMBL/GenBank/DDBJ whole genome shotgun (WGS) entry which is preliminary data.</text>
</comment>
<feature type="domain" description="CCHC-type" evidence="4">
    <location>
        <begin position="78"/>
        <end position="92"/>
    </location>
</feature>
<organism evidence="5 6">
    <name type="scientific">Eucalyptus globulus</name>
    <name type="common">Tasmanian blue gum</name>
    <dbReference type="NCBI Taxonomy" id="34317"/>
    <lineage>
        <taxon>Eukaryota</taxon>
        <taxon>Viridiplantae</taxon>
        <taxon>Streptophyta</taxon>
        <taxon>Embryophyta</taxon>
        <taxon>Tracheophyta</taxon>
        <taxon>Spermatophyta</taxon>
        <taxon>Magnoliopsida</taxon>
        <taxon>eudicotyledons</taxon>
        <taxon>Gunneridae</taxon>
        <taxon>Pentapetalae</taxon>
        <taxon>rosids</taxon>
        <taxon>malvids</taxon>
        <taxon>Myrtales</taxon>
        <taxon>Myrtaceae</taxon>
        <taxon>Myrtoideae</taxon>
        <taxon>Eucalypteae</taxon>
        <taxon>Eucalyptus</taxon>
    </lineage>
</organism>
<dbReference type="InterPro" id="IPR001878">
    <property type="entry name" value="Znf_CCHC"/>
</dbReference>
<feature type="chain" id="PRO_5044852456" description="CCHC-type domain-containing protein" evidence="3">
    <location>
        <begin position="16"/>
        <end position="150"/>
    </location>
</feature>
<proteinExistence type="predicted"/>
<dbReference type="Proteomes" id="UP001634007">
    <property type="component" value="Unassembled WGS sequence"/>
</dbReference>
<keyword evidence="3" id="KW-0732">Signal</keyword>
<gene>
    <name evidence="5" type="ORF">ACJRO7_026768</name>
</gene>
<accession>A0ABD3JQ31</accession>
<keyword evidence="6" id="KW-1185">Reference proteome</keyword>
<feature type="region of interest" description="Disordered" evidence="2">
    <location>
        <begin position="108"/>
        <end position="150"/>
    </location>
</feature>
<dbReference type="GO" id="GO:0008270">
    <property type="term" value="F:zinc ion binding"/>
    <property type="evidence" value="ECO:0007669"/>
    <property type="project" value="UniProtKB-KW"/>
</dbReference>
<evidence type="ECO:0000313" key="6">
    <source>
        <dbReference type="Proteomes" id="UP001634007"/>
    </source>
</evidence>
<keyword evidence="1" id="KW-0863">Zinc-finger</keyword>
<feature type="signal peptide" evidence="3">
    <location>
        <begin position="1"/>
        <end position="15"/>
    </location>
</feature>
<sequence>MHITFFSFSFSFVRSVEWLCFVSAGNDLWGMCSEREENSGKSSEFAICFYGDRSRDCGHDCGPSRDSGGKHGGGGGECFKCDKPGHCARECPCEGGWGGRYGGRDDRYGVGGGGHYGPDRNGDRSRGKCSYNQDRSGPYERCGTGNFRPG</sequence>
<name>A0ABD3JQ31_EUCGL</name>
<evidence type="ECO:0000259" key="4">
    <source>
        <dbReference type="PROSITE" id="PS50158"/>
    </source>
</evidence>
<keyword evidence="1" id="KW-0862">Zinc</keyword>